<reference evidence="2" key="2">
    <citation type="submission" date="2022-03" db="EMBL/GenBank/DDBJ databases">
        <title>Genome Encyclopedia of Bacteria and Archaea VI: Functional Genomics of Type Strains.</title>
        <authorList>
            <person name="Whitman W."/>
        </authorList>
    </citation>
    <scope>NUCLEOTIDE SEQUENCE</scope>
    <source>
        <strain evidence="2">HSC-15S17</strain>
    </source>
</reference>
<reference evidence="1" key="1">
    <citation type="submission" date="2021-07" db="EMBL/GenBank/DDBJ databases">
        <title>Characterization of violacein-producing bacteria and related species.</title>
        <authorList>
            <person name="Wilson H.S."/>
            <person name="De Leon M.E."/>
        </authorList>
    </citation>
    <scope>NUCLEOTIDE SEQUENCE</scope>
    <source>
        <strain evidence="1">HSC-15S17</strain>
    </source>
</reference>
<evidence type="ECO:0000313" key="4">
    <source>
        <dbReference type="Proteomes" id="UP001162889"/>
    </source>
</evidence>
<dbReference type="AlphaFoldDB" id="A0AA41L045"/>
<comment type="caution">
    <text evidence="1">The sequence shown here is derived from an EMBL/GenBank/DDBJ whole genome shotgun (WGS) entry which is preliminary data.</text>
</comment>
<keyword evidence="4" id="KW-1185">Reference proteome</keyword>
<evidence type="ECO:0000313" key="1">
    <source>
        <dbReference type="EMBL" id="MBV6321971.1"/>
    </source>
</evidence>
<sequence>MITWARYTLTFDDTCSDVVVDVRAPESDEMIALCTLINEFWSGADDRLAEADDDVVVAVLNMLCRRALAEEISSGLGAVHEFAVQGVEGWPLLDGSDGIKLVSADRIDFDNEVSIRMELIEVAA</sequence>
<dbReference type="EMBL" id="JALJZU010000001">
    <property type="protein sequence ID" value="MCP2007033.1"/>
    <property type="molecule type" value="Genomic_DNA"/>
</dbReference>
<accession>A0AA41L045</accession>
<organism evidence="1 3">
    <name type="scientific">Duganella violaceipulchra</name>
    <dbReference type="NCBI Taxonomy" id="2849652"/>
    <lineage>
        <taxon>Bacteria</taxon>
        <taxon>Pseudomonadati</taxon>
        <taxon>Pseudomonadota</taxon>
        <taxon>Betaproteobacteria</taxon>
        <taxon>Burkholderiales</taxon>
        <taxon>Oxalobacteraceae</taxon>
        <taxon>Telluria group</taxon>
        <taxon>Duganella</taxon>
    </lineage>
</organism>
<evidence type="ECO:0000313" key="3">
    <source>
        <dbReference type="Proteomes" id="UP001155901"/>
    </source>
</evidence>
<dbReference type="Proteomes" id="UP001155901">
    <property type="component" value="Unassembled WGS sequence"/>
</dbReference>
<gene>
    <name evidence="1" type="ORF">KVP70_13565</name>
    <name evidence="2" type="ORF">L1274_000721</name>
</gene>
<dbReference type="Proteomes" id="UP001162889">
    <property type="component" value="Unassembled WGS sequence"/>
</dbReference>
<dbReference type="EMBL" id="JAHTGR010000006">
    <property type="protein sequence ID" value="MBV6321971.1"/>
    <property type="molecule type" value="Genomic_DNA"/>
</dbReference>
<dbReference type="RefSeq" id="WP_217942756.1">
    <property type="nucleotide sequence ID" value="NZ_JAHTGR010000006.1"/>
</dbReference>
<evidence type="ECO:0000313" key="2">
    <source>
        <dbReference type="EMBL" id="MCP2007033.1"/>
    </source>
</evidence>
<name>A0AA41L045_9BURK</name>
<proteinExistence type="predicted"/>
<dbReference type="InterPro" id="IPR024252">
    <property type="entry name" value="DUF2528"/>
</dbReference>
<dbReference type="Pfam" id="PF10800">
    <property type="entry name" value="DUF2528"/>
    <property type="match status" value="1"/>
</dbReference>
<protein>
    <submittedName>
        <fullName evidence="1">DUF2528 family protein</fullName>
    </submittedName>
</protein>